<proteinExistence type="predicted"/>
<dbReference type="RefSeq" id="WP_214297094.1">
    <property type="nucleotide sequence ID" value="NZ_JAHDYS010000004.1"/>
</dbReference>
<accession>A0ABS5U6V8</accession>
<dbReference type="Proteomes" id="UP000784128">
    <property type="component" value="Unassembled WGS sequence"/>
</dbReference>
<organism evidence="1 2">
    <name type="scientific">Pelotalea chapellei</name>
    <dbReference type="NCBI Taxonomy" id="44671"/>
    <lineage>
        <taxon>Bacteria</taxon>
        <taxon>Pseudomonadati</taxon>
        <taxon>Thermodesulfobacteriota</taxon>
        <taxon>Desulfuromonadia</taxon>
        <taxon>Geobacterales</taxon>
        <taxon>Geobacteraceae</taxon>
        <taxon>Pelotalea</taxon>
    </lineage>
</organism>
<comment type="caution">
    <text evidence="1">The sequence shown here is derived from an EMBL/GenBank/DDBJ whole genome shotgun (WGS) entry which is preliminary data.</text>
</comment>
<dbReference type="EMBL" id="JAHDYS010000004">
    <property type="protein sequence ID" value="MBT1071389.1"/>
    <property type="molecule type" value="Genomic_DNA"/>
</dbReference>
<evidence type="ECO:0000313" key="1">
    <source>
        <dbReference type="EMBL" id="MBT1071389.1"/>
    </source>
</evidence>
<reference evidence="1 2" key="1">
    <citation type="submission" date="2021-05" db="EMBL/GenBank/DDBJ databases">
        <title>The draft genome of Geobacter chapellei DSM 13688.</title>
        <authorList>
            <person name="Xu Z."/>
            <person name="Masuda Y."/>
            <person name="Itoh H."/>
            <person name="Senoo K."/>
        </authorList>
    </citation>
    <scope>NUCLEOTIDE SEQUENCE [LARGE SCALE GENOMIC DNA]</scope>
    <source>
        <strain evidence="1 2">DSM 13688</strain>
    </source>
</reference>
<evidence type="ECO:0000313" key="2">
    <source>
        <dbReference type="Proteomes" id="UP000784128"/>
    </source>
</evidence>
<gene>
    <name evidence="1" type="ORF">KJB30_06325</name>
</gene>
<protein>
    <submittedName>
        <fullName evidence="1">Uncharacterized protein</fullName>
    </submittedName>
</protein>
<keyword evidence="2" id="KW-1185">Reference proteome</keyword>
<name>A0ABS5U6V8_9BACT</name>
<sequence>MKKIMVLMRFAKGFGWALTVAMMLLSLGLITESAQARPLDLTLQPSPDMFSDAIEVNYDAASQMFTARGFAEHIKNGTDTPTQVINGQFEITAAISNSGDILSGTLTITGEVPSLGIGQGQLLVGNISALGYGEAGGAVEFQFDTSDGAMFTQFGPAIKVILGQSGFTGNFAQNFNNGAIGVAGIGW</sequence>